<reference evidence="3 4" key="1">
    <citation type="journal article" date="2019" name="Environ. Microbiol.">
        <title>At the nexus of three kingdoms: the genome of the mycorrhizal fungus Gigaspora margarita provides insights into plant, endobacterial and fungal interactions.</title>
        <authorList>
            <person name="Venice F."/>
            <person name="Ghignone S."/>
            <person name="Salvioli di Fossalunga A."/>
            <person name="Amselem J."/>
            <person name="Novero M."/>
            <person name="Xianan X."/>
            <person name="Sedzielewska Toro K."/>
            <person name="Morin E."/>
            <person name="Lipzen A."/>
            <person name="Grigoriev I.V."/>
            <person name="Henrissat B."/>
            <person name="Martin F.M."/>
            <person name="Bonfante P."/>
        </authorList>
    </citation>
    <scope>NUCLEOTIDE SEQUENCE [LARGE SCALE GENOMIC DNA]</scope>
    <source>
        <strain evidence="3 4">BEG34</strain>
    </source>
</reference>
<accession>A0A8H4AEV6</accession>
<dbReference type="SUPFAM" id="SSF47095">
    <property type="entry name" value="HMG-box"/>
    <property type="match status" value="1"/>
</dbReference>
<name>A0A8H4AEV6_GIGMA</name>
<dbReference type="GO" id="GO:0005634">
    <property type="term" value="C:nucleus"/>
    <property type="evidence" value="ECO:0007669"/>
    <property type="project" value="UniProtKB-UniRule"/>
</dbReference>
<evidence type="ECO:0000259" key="2">
    <source>
        <dbReference type="PROSITE" id="PS50118"/>
    </source>
</evidence>
<keyword evidence="1" id="KW-0539">Nucleus</keyword>
<keyword evidence="4" id="KW-1185">Reference proteome</keyword>
<gene>
    <name evidence="3" type="ORF">F8M41_022576</name>
</gene>
<dbReference type="Gene3D" id="1.10.30.10">
    <property type="entry name" value="High mobility group box domain"/>
    <property type="match status" value="1"/>
</dbReference>
<keyword evidence="1" id="KW-0238">DNA-binding</keyword>
<sequence length="179" mass="20874">MDSKMSVAEFSLDGLADSLICQLDRSRIFPPYHNDAEEYVIAAHSKNKIPKRSPNAFLLCRKNVHKEAKRLGVSNMRVISKVTGILWRESTVEEKEVYEDLSKYIRDIYVQRDNSVATSHYISNHRYMPYAIPYPMSSPQNIYFPPIMYEPTNNMIQNNLSVDFFSLMDMIQPNRIPQF</sequence>
<dbReference type="AlphaFoldDB" id="A0A8H4AEV6"/>
<comment type="caution">
    <text evidence="3">The sequence shown here is derived from an EMBL/GenBank/DDBJ whole genome shotgun (WGS) entry which is preliminary data.</text>
</comment>
<feature type="DNA-binding region" description="HMG box" evidence="1">
    <location>
        <begin position="50"/>
        <end position="117"/>
    </location>
</feature>
<dbReference type="InterPro" id="IPR036910">
    <property type="entry name" value="HMG_box_dom_sf"/>
</dbReference>
<feature type="domain" description="HMG box" evidence="2">
    <location>
        <begin position="50"/>
        <end position="117"/>
    </location>
</feature>
<evidence type="ECO:0000313" key="3">
    <source>
        <dbReference type="EMBL" id="KAF0487316.1"/>
    </source>
</evidence>
<dbReference type="InterPro" id="IPR009071">
    <property type="entry name" value="HMG_box_dom"/>
</dbReference>
<dbReference type="OrthoDB" id="6247875at2759"/>
<dbReference type="PROSITE" id="PS50118">
    <property type="entry name" value="HMG_BOX_2"/>
    <property type="match status" value="1"/>
</dbReference>
<dbReference type="GO" id="GO:0003677">
    <property type="term" value="F:DNA binding"/>
    <property type="evidence" value="ECO:0007669"/>
    <property type="project" value="UniProtKB-UniRule"/>
</dbReference>
<dbReference type="EMBL" id="WTPW01000702">
    <property type="protein sequence ID" value="KAF0487316.1"/>
    <property type="molecule type" value="Genomic_DNA"/>
</dbReference>
<evidence type="ECO:0000313" key="4">
    <source>
        <dbReference type="Proteomes" id="UP000439903"/>
    </source>
</evidence>
<proteinExistence type="predicted"/>
<organism evidence="3 4">
    <name type="scientific">Gigaspora margarita</name>
    <dbReference type="NCBI Taxonomy" id="4874"/>
    <lineage>
        <taxon>Eukaryota</taxon>
        <taxon>Fungi</taxon>
        <taxon>Fungi incertae sedis</taxon>
        <taxon>Mucoromycota</taxon>
        <taxon>Glomeromycotina</taxon>
        <taxon>Glomeromycetes</taxon>
        <taxon>Diversisporales</taxon>
        <taxon>Gigasporaceae</taxon>
        <taxon>Gigaspora</taxon>
    </lineage>
</organism>
<evidence type="ECO:0000256" key="1">
    <source>
        <dbReference type="PROSITE-ProRule" id="PRU00267"/>
    </source>
</evidence>
<protein>
    <submittedName>
        <fullName evidence="3">MATA-HMG</fullName>
    </submittedName>
</protein>
<dbReference type="Proteomes" id="UP000439903">
    <property type="component" value="Unassembled WGS sequence"/>
</dbReference>